<evidence type="ECO:0000313" key="2">
    <source>
        <dbReference type="EMBL" id="CAG9760912.1"/>
    </source>
</evidence>
<reference evidence="2" key="1">
    <citation type="submission" date="2022-01" db="EMBL/GenBank/DDBJ databases">
        <authorList>
            <person name="King R."/>
        </authorList>
    </citation>
    <scope>NUCLEOTIDE SEQUENCE</scope>
</reference>
<keyword evidence="3" id="KW-1185">Reference proteome</keyword>
<dbReference type="AlphaFoldDB" id="A0A9N9MIE7"/>
<proteinExistence type="predicted"/>
<accession>A0A9N9MIE7</accession>
<evidence type="ECO:0000313" key="3">
    <source>
        <dbReference type="Proteomes" id="UP001152799"/>
    </source>
</evidence>
<dbReference type="InterPro" id="IPR009057">
    <property type="entry name" value="Homeodomain-like_sf"/>
</dbReference>
<sequence length="70" mass="8084">MPRLGKYNKISPNDRARVLKAYEDGKVWQECADALGISVRTPYEWIKKDQEENAEIESTLVEYGLKKTLP</sequence>
<protein>
    <submittedName>
        <fullName evidence="2">Uncharacterized protein</fullName>
    </submittedName>
</protein>
<name>A0A9N9MIE7_9CUCU</name>
<dbReference type="EMBL" id="OU892277">
    <property type="protein sequence ID" value="CAG9760912.1"/>
    <property type="molecule type" value="Genomic_DNA"/>
</dbReference>
<dbReference type="OrthoDB" id="7744248at2759"/>
<dbReference type="GO" id="GO:0005634">
    <property type="term" value="C:nucleus"/>
    <property type="evidence" value="ECO:0007669"/>
    <property type="project" value="UniProtKB-SubCell"/>
</dbReference>
<organism evidence="2 3">
    <name type="scientific">Ceutorhynchus assimilis</name>
    <name type="common">cabbage seed weevil</name>
    <dbReference type="NCBI Taxonomy" id="467358"/>
    <lineage>
        <taxon>Eukaryota</taxon>
        <taxon>Metazoa</taxon>
        <taxon>Ecdysozoa</taxon>
        <taxon>Arthropoda</taxon>
        <taxon>Hexapoda</taxon>
        <taxon>Insecta</taxon>
        <taxon>Pterygota</taxon>
        <taxon>Neoptera</taxon>
        <taxon>Endopterygota</taxon>
        <taxon>Coleoptera</taxon>
        <taxon>Polyphaga</taxon>
        <taxon>Cucujiformia</taxon>
        <taxon>Curculionidae</taxon>
        <taxon>Ceutorhynchinae</taxon>
        <taxon>Ceutorhynchus</taxon>
    </lineage>
</organism>
<dbReference type="SUPFAM" id="SSF46689">
    <property type="entry name" value="Homeodomain-like"/>
    <property type="match status" value="1"/>
</dbReference>
<evidence type="ECO:0000256" key="1">
    <source>
        <dbReference type="ARBA" id="ARBA00004123"/>
    </source>
</evidence>
<gene>
    <name evidence="2" type="ORF">CEUTPL_LOCUS1628</name>
</gene>
<comment type="subcellular location">
    <subcellularLocation>
        <location evidence="1">Nucleus</location>
    </subcellularLocation>
</comment>
<dbReference type="Proteomes" id="UP001152799">
    <property type="component" value="Chromosome 1"/>
</dbReference>